<sequence length="145" mass="16379">MGHKPTHWNATAQVSALESLIAKLPDITAPLVEQKRPTPRRAKQLKAEQATELVQAYEAGATLHQLAARFGIHRATVSNILNRHRVKTRWRRLTEEDIDEAACLYEEGLSLARVAEQLGVSADGVRYQLRKRGVKMRGPHERKRS</sequence>
<name>A0A372GH43_9ACTN</name>
<dbReference type="EMBL" id="QVNQ01000005">
    <property type="protein sequence ID" value="RFS84419.1"/>
    <property type="molecule type" value="Genomic_DNA"/>
</dbReference>
<dbReference type="InterPro" id="IPR009057">
    <property type="entry name" value="Homeodomain-like_sf"/>
</dbReference>
<dbReference type="Pfam" id="PF13384">
    <property type="entry name" value="HTH_23"/>
    <property type="match status" value="1"/>
</dbReference>
<dbReference type="AlphaFoldDB" id="A0A372GH43"/>
<reference evidence="1 2" key="1">
    <citation type="submission" date="2018-08" db="EMBL/GenBank/DDBJ databases">
        <title>Actinomadura spongicola sp. nov., isolated from marine sponge Leucetta chagosensis.</title>
        <authorList>
            <person name="Li L."/>
            <person name="Lin H.W."/>
        </authorList>
    </citation>
    <scope>NUCLEOTIDE SEQUENCE [LARGE SCALE GENOMIC DNA]</scope>
    <source>
        <strain evidence="1 2">LHW52907</strain>
    </source>
</reference>
<gene>
    <name evidence="1" type="ORF">D0T12_18440</name>
</gene>
<protein>
    <submittedName>
        <fullName evidence="1">Uncharacterized protein</fullName>
    </submittedName>
</protein>
<dbReference type="OrthoDB" id="3035096at2"/>
<evidence type="ECO:0000313" key="2">
    <source>
        <dbReference type="Proteomes" id="UP000262882"/>
    </source>
</evidence>
<comment type="caution">
    <text evidence="1">The sequence shown here is derived from an EMBL/GenBank/DDBJ whole genome shotgun (WGS) entry which is preliminary data.</text>
</comment>
<evidence type="ECO:0000313" key="1">
    <source>
        <dbReference type="EMBL" id="RFS84419.1"/>
    </source>
</evidence>
<dbReference type="Proteomes" id="UP000262882">
    <property type="component" value="Unassembled WGS sequence"/>
</dbReference>
<dbReference type="SUPFAM" id="SSF46689">
    <property type="entry name" value="Homeodomain-like"/>
    <property type="match status" value="1"/>
</dbReference>
<keyword evidence="2" id="KW-1185">Reference proteome</keyword>
<proteinExistence type="predicted"/>
<organism evidence="1 2">
    <name type="scientific">Actinomadura spongiicola</name>
    <dbReference type="NCBI Taxonomy" id="2303421"/>
    <lineage>
        <taxon>Bacteria</taxon>
        <taxon>Bacillati</taxon>
        <taxon>Actinomycetota</taxon>
        <taxon>Actinomycetes</taxon>
        <taxon>Streptosporangiales</taxon>
        <taxon>Thermomonosporaceae</taxon>
        <taxon>Actinomadura</taxon>
    </lineage>
</organism>
<accession>A0A372GH43</accession>
<dbReference type="Gene3D" id="1.10.10.60">
    <property type="entry name" value="Homeodomain-like"/>
    <property type="match status" value="2"/>
</dbReference>